<proteinExistence type="predicted"/>
<dbReference type="Proteomes" id="UP001056120">
    <property type="component" value="Linkage Group LG26"/>
</dbReference>
<reference evidence="2" key="1">
    <citation type="journal article" date="2022" name="Mol. Ecol. Resour.">
        <title>The genomes of chicory, endive, great burdock and yacon provide insights into Asteraceae palaeo-polyploidization history and plant inulin production.</title>
        <authorList>
            <person name="Fan W."/>
            <person name="Wang S."/>
            <person name="Wang H."/>
            <person name="Wang A."/>
            <person name="Jiang F."/>
            <person name="Liu H."/>
            <person name="Zhao H."/>
            <person name="Xu D."/>
            <person name="Zhang Y."/>
        </authorList>
    </citation>
    <scope>NUCLEOTIDE SEQUENCE [LARGE SCALE GENOMIC DNA]</scope>
    <source>
        <strain evidence="2">cv. Yunnan</strain>
    </source>
</reference>
<reference evidence="1 2" key="2">
    <citation type="journal article" date="2022" name="Mol. Ecol. Resour.">
        <title>The genomes of chicory, endive, great burdock and yacon provide insights into Asteraceae paleo-polyploidization history and plant inulin production.</title>
        <authorList>
            <person name="Fan W."/>
            <person name="Wang S."/>
            <person name="Wang H."/>
            <person name="Wang A."/>
            <person name="Jiang F."/>
            <person name="Liu H."/>
            <person name="Zhao H."/>
            <person name="Xu D."/>
            <person name="Zhang Y."/>
        </authorList>
    </citation>
    <scope>NUCLEOTIDE SEQUENCE [LARGE SCALE GENOMIC DNA]</scope>
    <source>
        <strain evidence="2">cv. Yunnan</strain>
        <tissue evidence="1">Leaves</tissue>
    </source>
</reference>
<organism evidence="1 2">
    <name type="scientific">Smallanthus sonchifolius</name>
    <dbReference type="NCBI Taxonomy" id="185202"/>
    <lineage>
        <taxon>Eukaryota</taxon>
        <taxon>Viridiplantae</taxon>
        <taxon>Streptophyta</taxon>
        <taxon>Embryophyta</taxon>
        <taxon>Tracheophyta</taxon>
        <taxon>Spermatophyta</taxon>
        <taxon>Magnoliopsida</taxon>
        <taxon>eudicotyledons</taxon>
        <taxon>Gunneridae</taxon>
        <taxon>Pentapetalae</taxon>
        <taxon>asterids</taxon>
        <taxon>campanulids</taxon>
        <taxon>Asterales</taxon>
        <taxon>Asteraceae</taxon>
        <taxon>Asteroideae</taxon>
        <taxon>Heliantheae alliance</taxon>
        <taxon>Millerieae</taxon>
        <taxon>Smallanthus</taxon>
    </lineage>
</organism>
<dbReference type="EMBL" id="CM042043">
    <property type="protein sequence ID" value="KAI3695027.1"/>
    <property type="molecule type" value="Genomic_DNA"/>
</dbReference>
<protein>
    <submittedName>
        <fullName evidence="1">Uncharacterized protein</fullName>
    </submittedName>
</protein>
<gene>
    <name evidence="1" type="ORF">L1987_78015</name>
</gene>
<name>A0ACB8ZB75_9ASTR</name>
<accession>A0ACB8ZB75</accession>
<keyword evidence="2" id="KW-1185">Reference proteome</keyword>
<sequence length="86" mass="10025">MLVGCKRCLTVRLRLIDETVCRFINYKYASIVRNQDEGRNWGCELVSEPKAQSGNDYSKSEIEEYPIDIIMWMITTNRHNDVAIPN</sequence>
<comment type="caution">
    <text evidence="1">The sequence shown here is derived from an EMBL/GenBank/DDBJ whole genome shotgun (WGS) entry which is preliminary data.</text>
</comment>
<evidence type="ECO:0000313" key="1">
    <source>
        <dbReference type="EMBL" id="KAI3695027.1"/>
    </source>
</evidence>
<evidence type="ECO:0000313" key="2">
    <source>
        <dbReference type="Proteomes" id="UP001056120"/>
    </source>
</evidence>